<evidence type="ECO:0000256" key="1">
    <source>
        <dbReference type="SAM" id="MobiDB-lite"/>
    </source>
</evidence>
<accession>A0ABR7WWA5</accession>
<keyword evidence="3" id="KW-1185">Reference proteome</keyword>
<sequence>METKVKDNGQTKVANTVNADKKPQFVAGNPVNVVSKTEPAKDEPKKDAEKPPVQTPQQPEPPKAEVLKTEVKAEPIKEEPKKFVLNLEGTLKFIEEMHRKAKQRTKLQDTIKNLDDFEVELRDEADTTDTNYYNGCVLTIEDDNRRKFETKNPTIIWTVAQLVNNMCVEKLAEIEAGIVIPQ</sequence>
<feature type="compositionally biased region" description="Basic and acidic residues" evidence="1">
    <location>
        <begin position="38"/>
        <end position="50"/>
    </location>
</feature>
<reference evidence="2 3" key="1">
    <citation type="submission" date="2020-09" db="EMBL/GenBank/DDBJ databases">
        <title>Novel species of Mucilaginibacter isolated from a glacier on the Tibetan Plateau.</title>
        <authorList>
            <person name="Liu Q."/>
            <person name="Xin Y.-H."/>
        </authorList>
    </citation>
    <scope>NUCLEOTIDE SEQUENCE [LARGE SCALE GENOMIC DNA]</scope>
    <source>
        <strain evidence="2 3">ZT4R22</strain>
    </source>
</reference>
<name>A0ABR7WWA5_9SPHI</name>
<dbReference type="Proteomes" id="UP000606600">
    <property type="component" value="Unassembled WGS sequence"/>
</dbReference>
<gene>
    <name evidence="2" type="ORF">IDJ77_22265</name>
</gene>
<dbReference type="EMBL" id="JACWMY010000013">
    <property type="protein sequence ID" value="MBD1366555.1"/>
    <property type="molecule type" value="Genomic_DNA"/>
</dbReference>
<organism evidence="2 3">
    <name type="scientific">Mucilaginibacter pankratovii</name>
    <dbReference type="NCBI Taxonomy" id="2772110"/>
    <lineage>
        <taxon>Bacteria</taxon>
        <taxon>Pseudomonadati</taxon>
        <taxon>Bacteroidota</taxon>
        <taxon>Sphingobacteriia</taxon>
        <taxon>Sphingobacteriales</taxon>
        <taxon>Sphingobacteriaceae</taxon>
        <taxon>Mucilaginibacter</taxon>
    </lineage>
</organism>
<protein>
    <submittedName>
        <fullName evidence="2">Uncharacterized protein</fullName>
    </submittedName>
</protein>
<evidence type="ECO:0000313" key="3">
    <source>
        <dbReference type="Proteomes" id="UP000606600"/>
    </source>
</evidence>
<dbReference type="RefSeq" id="WP_191191197.1">
    <property type="nucleotide sequence ID" value="NZ_JACWMY010000013.1"/>
</dbReference>
<evidence type="ECO:0000313" key="2">
    <source>
        <dbReference type="EMBL" id="MBD1366555.1"/>
    </source>
</evidence>
<comment type="caution">
    <text evidence="2">The sequence shown here is derived from an EMBL/GenBank/DDBJ whole genome shotgun (WGS) entry which is preliminary data.</text>
</comment>
<feature type="region of interest" description="Disordered" evidence="1">
    <location>
        <begin position="1"/>
        <end position="66"/>
    </location>
</feature>
<proteinExistence type="predicted"/>